<evidence type="ECO:0000313" key="1">
    <source>
        <dbReference type="EMBL" id="KYP38288.1"/>
    </source>
</evidence>
<sequence>MESEFSSEYQNMDFRRDSIVTRSVWACNVEYEFQLIGSVIGDYPFISMDTEFPGVVVRNLPKFGSSNSFIWEFNFCNFDVTRHLHAPDSIDLLRRQGIDFEKNRRFGIHTAHFAALMMRSGLACNNNIHWITFHGAYDFGVYDVKHLLKFCPNLYGGLDRVCKSLNLDRMIGKSHQAGSDSLLTLHAFLKIKDTYLQTQDQNSMLKYAGVMYGLEVP</sequence>
<dbReference type="Gramene" id="C.cajan_34033.t">
    <property type="protein sequence ID" value="C.cajan_34033.t"/>
    <property type="gene ID" value="C.cajan_34033"/>
</dbReference>
<dbReference type="SUPFAM" id="SSF53098">
    <property type="entry name" value="Ribonuclease H-like"/>
    <property type="match status" value="1"/>
</dbReference>
<proteinExistence type="predicted"/>
<organism evidence="1 2">
    <name type="scientific">Cajanus cajan</name>
    <name type="common">Pigeon pea</name>
    <name type="synonym">Cajanus indicus</name>
    <dbReference type="NCBI Taxonomy" id="3821"/>
    <lineage>
        <taxon>Eukaryota</taxon>
        <taxon>Viridiplantae</taxon>
        <taxon>Streptophyta</taxon>
        <taxon>Embryophyta</taxon>
        <taxon>Tracheophyta</taxon>
        <taxon>Spermatophyta</taxon>
        <taxon>Magnoliopsida</taxon>
        <taxon>eudicotyledons</taxon>
        <taxon>Gunneridae</taxon>
        <taxon>Pentapetalae</taxon>
        <taxon>rosids</taxon>
        <taxon>fabids</taxon>
        <taxon>Fabales</taxon>
        <taxon>Fabaceae</taxon>
        <taxon>Papilionoideae</taxon>
        <taxon>50 kb inversion clade</taxon>
        <taxon>NPAAA clade</taxon>
        <taxon>indigoferoid/millettioid clade</taxon>
        <taxon>Phaseoleae</taxon>
        <taxon>Cajanus</taxon>
    </lineage>
</organism>
<dbReference type="GO" id="GO:0030014">
    <property type="term" value="C:CCR4-NOT complex"/>
    <property type="evidence" value="ECO:0007669"/>
    <property type="project" value="InterPro"/>
</dbReference>
<reference evidence="1" key="1">
    <citation type="journal article" date="2012" name="Nat. Biotechnol.">
        <title>Draft genome sequence of pigeonpea (Cajanus cajan), an orphan legume crop of resource-poor farmers.</title>
        <authorList>
            <person name="Varshney R.K."/>
            <person name="Chen W."/>
            <person name="Li Y."/>
            <person name="Bharti A.K."/>
            <person name="Saxena R.K."/>
            <person name="Schlueter J.A."/>
            <person name="Donoghue M.T."/>
            <person name="Azam S."/>
            <person name="Fan G."/>
            <person name="Whaley A.M."/>
            <person name="Farmer A.D."/>
            <person name="Sheridan J."/>
            <person name="Iwata A."/>
            <person name="Tuteja R."/>
            <person name="Penmetsa R.V."/>
            <person name="Wu W."/>
            <person name="Upadhyaya H.D."/>
            <person name="Yang S.P."/>
            <person name="Shah T."/>
            <person name="Saxena K.B."/>
            <person name="Michael T."/>
            <person name="McCombie W.R."/>
            <person name="Yang B."/>
            <person name="Zhang G."/>
            <person name="Yang H."/>
            <person name="Wang J."/>
            <person name="Spillane C."/>
            <person name="Cook D.R."/>
            <person name="May G.D."/>
            <person name="Xu X."/>
            <person name="Jackson S.A."/>
        </authorList>
    </citation>
    <scope>NUCLEOTIDE SEQUENCE [LARGE SCALE GENOMIC DNA]</scope>
</reference>
<dbReference type="STRING" id="3821.A0A151R6N4"/>
<dbReference type="InterPro" id="IPR012337">
    <property type="entry name" value="RNaseH-like_sf"/>
</dbReference>
<dbReference type="InterPro" id="IPR036397">
    <property type="entry name" value="RNaseH_sf"/>
</dbReference>
<dbReference type="OMA" id="FPGVIYT"/>
<gene>
    <name evidence="1" type="ORF">KK1_040450</name>
</gene>
<dbReference type="Proteomes" id="UP000075243">
    <property type="component" value="Unassembled WGS sequence"/>
</dbReference>
<accession>A0A151R6N4</accession>
<dbReference type="AlphaFoldDB" id="A0A151R6N4"/>
<evidence type="ECO:0000313" key="2">
    <source>
        <dbReference type="Proteomes" id="UP000075243"/>
    </source>
</evidence>
<dbReference type="EMBL" id="KQ484014">
    <property type="protein sequence ID" value="KYP38288.1"/>
    <property type="molecule type" value="Genomic_DNA"/>
</dbReference>
<dbReference type="GO" id="GO:0004535">
    <property type="term" value="F:poly(A)-specific ribonuclease activity"/>
    <property type="evidence" value="ECO:0007669"/>
    <property type="project" value="InterPro"/>
</dbReference>
<dbReference type="PANTHER" id="PTHR10797">
    <property type="entry name" value="CCR4-NOT TRANSCRIPTION COMPLEX SUBUNIT"/>
    <property type="match status" value="1"/>
</dbReference>
<dbReference type="GO" id="GO:0003676">
    <property type="term" value="F:nucleic acid binding"/>
    <property type="evidence" value="ECO:0007669"/>
    <property type="project" value="InterPro"/>
</dbReference>
<dbReference type="Gene3D" id="3.30.420.10">
    <property type="entry name" value="Ribonuclease H-like superfamily/Ribonuclease H"/>
    <property type="match status" value="3"/>
</dbReference>
<protein>
    <submittedName>
        <fullName evidence="1">CCR4-associated factor 1 isogeny 9</fullName>
    </submittedName>
</protein>
<keyword evidence="2" id="KW-1185">Reference proteome</keyword>
<dbReference type="InterPro" id="IPR039637">
    <property type="entry name" value="CNOT7/CNOT8/Pop2"/>
</dbReference>
<name>A0A151R6N4_CAJCA</name>